<comment type="caution">
    <text evidence="1">The sequence shown here is derived from an EMBL/GenBank/DDBJ whole genome shotgun (WGS) entry which is preliminary data.</text>
</comment>
<gene>
    <name evidence="1" type="ORF">A8C32_02400</name>
</gene>
<protein>
    <submittedName>
        <fullName evidence="1">Uncharacterized protein</fullName>
    </submittedName>
</protein>
<reference evidence="1 2" key="1">
    <citation type="submission" date="2016-05" db="EMBL/GenBank/DDBJ databases">
        <title>Draft Genome Sequence of Algibacter sp. Strain SK-16 Isolated from the Surface Water of Aburatsubo Inlet.</title>
        <authorList>
            <person name="Wong S.-K."/>
            <person name="Yoshizawa S."/>
            <person name="Nakajima Y."/>
            <person name="Ogura Y."/>
            <person name="Tetsuya H."/>
            <person name="Hamasaki K."/>
        </authorList>
    </citation>
    <scope>NUCLEOTIDE SEQUENCE [LARGE SCALE GENOMIC DNA]</scope>
    <source>
        <strain evidence="1 2">SK-16</strain>
    </source>
</reference>
<name>A0A1E5TAB4_9FLAO</name>
<dbReference type="STRING" id="1849968.A8C32_02400"/>
<dbReference type="EMBL" id="MDJD01000034">
    <property type="protein sequence ID" value="OEK08322.1"/>
    <property type="molecule type" value="Genomic_DNA"/>
</dbReference>
<dbReference type="Proteomes" id="UP000095713">
    <property type="component" value="Unassembled WGS sequence"/>
</dbReference>
<evidence type="ECO:0000313" key="1">
    <source>
        <dbReference type="EMBL" id="OEK08322.1"/>
    </source>
</evidence>
<evidence type="ECO:0000313" key="2">
    <source>
        <dbReference type="Proteomes" id="UP000095713"/>
    </source>
</evidence>
<dbReference type="RefSeq" id="WP_069829831.1">
    <property type="nucleotide sequence ID" value="NZ_MDJD01000034.1"/>
</dbReference>
<organism evidence="1 2">
    <name type="scientific">Flavivirga aquatica</name>
    <dbReference type="NCBI Taxonomy" id="1849968"/>
    <lineage>
        <taxon>Bacteria</taxon>
        <taxon>Pseudomonadati</taxon>
        <taxon>Bacteroidota</taxon>
        <taxon>Flavobacteriia</taxon>
        <taxon>Flavobacteriales</taxon>
        <taxon>Flavobacteriaceae</taxon>
        <taxon>Flavivirga</taxon>
    </lineage>
</organism>
<dbReference type="AlphaFoldDB" id="A0A1E5TAB4"/>
<sequence length="147" mass="16882">MKIIESDFSKHIQKSVEKELGNIFFLKQIAIIEFNEGVDIDINNSSVIFNELKDYYGISKPFGVIANRVNSYSVKLMDMRLFRKKLNNLSAYAVIGHNTASRMNAEIENNFCVGCKINYDNLYEAINIVYTKVKKKEVSILDQINTI</sequence>
<accession>A0A1E5TAB4</accession>
<proteinExistence type="predicted"/>
<dbReference type="OrthoDB" id="1144611at2"/>
<keyword evidence="2" id="KW-1185">Reference proteome</keyword>